<evidence type="ECO:0000256" key="3">
    <source>
        <dbReference type="SAM" id="MobiDB-lite"/>
    </source>
</evidence>
<dbReference type="STRING" id="1447875.A0A2B7Y1I9"/>
<protein>
    <recommendedName>
        <fullName evidence="4">DNA mismatch repair protein S5 domain-containing protein</fullName>
    </recommendedName>
</protein>
<dbReference type="GO" id="GO:0032389">
    <property type="term" value="C:MutLalpha complex"/>
    <property type="evidence" value="ECO:0007669"/>
    <property type="project" value="TreeGrafter"/>
</dbReference>
<feature type="region of interest" description="Disordered" evidence="3">
    <location>
        <begin position="442"/>
        <end position="546"/>
    </location>
</feature>
<sequence>MSITALPQDTVRAVRSAPVLFDSCSVVKELIDNGLDAGATSISVEVSANTLDIIQVKDNGTGIHPEDRHLVCKRSCTSKLRSIDDLKSIGGSTLGFRGEALASAAEMSNGVLITTRTEGEVAGAALKYDRAGLLVSCNKASHPRGTTVRVSGFLNFVPVRKQTALKCTAKTLGRLKRILNAYALPRPETRLSFKVLKSKNDSSWVYASKANATVSDAMLRVVGPEATSQCTILTWPRAQNESNECDRSSIQFVASLPNPDSDFSKINHTGQYVSIDRRPMTTCQGVAKDLVKLFKSYLRSGSHCDGNITMPADTFFFLHVYCPPGSYDINVEPSKDDVLFENLEQVMSLAEDLFRFLYGEIKLNGTSHGKCPLGRQAVDSGSINPPENPPGATTEANKAKEPQLFRKILTHAAQDRRPVDNPSTTPCLWKNGSVSVGISPETVTNSRLVDENPLSTDPRPTDPWTLAKKHYVTPRKQITQSHNTNFSLLSPTHEGEPSLDEGTLTRNGERGPMQPSQPYPSPISTQVSKIRKSRVSEPRNLRIATESAAQRRELGEVGSLDVWIRKTRGPASQLTQECHDSGMLQDRESSEDAGSALTNDAIASRFGREDHVVAERNQEPSPAGLPLCAVPNNSAIETGSSLNEMQNESRTIATSLETEDNQDSRIRRPINSHLSPESQEAMAEALDFEHRKRAAIRFHRRYHGQPLSPKTSLSPNEASGAQIFQSSPYQNRYIRAKSAPARRLRGGESSQCVTALPPSDIEPGDPEANSMHNKNASPQNTATPVSPRSRRILNSRLPLESVPKAFEIQGLAVTTQIKGDEESTILNTLLETDEYVRAGIISPSPAFVGVQSKEVIQWTTRLLTLIYGQYRSEDPEVNDTAVQLVFDSVQISHA</sequence>
<dbReference type="InterPro" id="IPR038973">
    <property type="entry name" value="MutL/Mlh/Pms-like"/>
</dbReference>
<name>A0A2B7Y1I9_9EURO</name>
<dbReference type="FunFam" id="3.30.565.10:FF:000017">
    <property type="entry name" value="PMS1 homolog 1, mismatch repair system component"/>
    <property type="match status" value="1"/>
</dbReference>
<dbReference type="GO" id="GO:0006298">
    <property type="term" value="P:mismatch repair"/>
    <property type="evidence" value="ECO:0007669"/>
    <property type="project" value="InterPro"/>
</dbReference>
<dbReference type="Pfam" id="PF01119">
    <property type="entry name" value="DNA_mis_repair"/>
    <property type="match status" value="1"/>
</dbReference>
<feature type="compositionally biased region" description="Polar residues" evidence="3">
    <location>
        <begin position="770"/>
        <end position="786"/>
    </location>
</feature>
<evidence type="ECO:0000313" key="5">
    <source>
        <dbReference type="EMBL" id="PGH14732.1"/>
    </source>
</evidence>
<accession>A0A2B7Y1I9</accession>
<dbReference type="GO" id="GO:0030983">
    <property type="term" value="F:mismatched DNA binding"/>
    <property type="evidence" value="ECO:0007669"/>
    <property type="project" value="InterPro"/>
</dbReference>
<dbReference type="Pfam" id="PF13589">
    <property type="entry name" value="HATPase_c_3"/>
    <property type="match status" value="1"/>
</dbReference>
<comment type="similarity">
    <text evidence="1">Belongs to the DNA mismatch repair MutL/HexB family.</text>
</comment>
<dbReference type="NCBIfam" id="TIGR00585">
    <property type="entry name" value="mutl"/>
    <property type="match status" value="1"/>
</dbReference>
<dbReference type="PANTHER" id="PTHR10073:SF41">
    <property type="entry name" value="MISMATCH REPAIR PROTEIN, PUTATIVE (AFU_ORTHOLOGUE AFUA_8G05820)-RELATED"/>
    <property type="match status" value="1"/>
</dbReference>
<reference evidence="5 6" key="1">
    <citation type="submission" date="2017-10" db="EMBL/GenBank/DDBJ databases">
        <title>Comparative genomics in systemic dimorphic fungi from Ajellomycetaceae.</title>
        <authorList>
            <person name="Munoz J.F."/>
            <person name="Mcewen J.G."/>
            <person name="Clay O.K."/>
            <person name="Cuomo C.A."/>
        </authorList>
    </citation>
    <scope>NUCLEOTIDE SEQUENCE [LARGE SCALE GENOMIC DNA]</scope>
    <source>
        <strain evidence="5 6">UAMH5409</strain>
    </source>
</reference>
<feature type="region of interest" description="Disordered" evidence="3">
    <location>
        <begin position="655"/>
        <end position="682"/>
    </location>
</feature>
<dbReference type="InterPro" id="IPR014762">
    <property type="entry name" value="DNA_mismatch_repair_CS"/>
</dbReference>
<dbReference type="Proteomes" id="UP000223968">
    <property type="component" value="Unassembled WGS sequence"/>
</dbReference>
<dbReference type="GO" id="GO:0061982">
    <property type="term" value="P:meiosis I cell cycle process"/>
    <property type="evidence" value="ECO:0007669"/>
    <property type="project" value="UniProtKB-ARBA"/>
</dbReference>
<dbReference type="GO" id="GO:0016887">
    <property type="term" value="F:ATP hydrolysis activity"/>
    <property type="evidence" value="ECO:0007669"/>
    <property type="project" value="InterPro"/>
</dbReference>
<dbReference type="GO" id="GO:0005524">
    <property type="term" value="F:ATP binding"/>
    <property type="evidence" value="ECO:0007669"/>
    <property type="project" value="InterPro"/>
</dbReference>
<dbReference type="EMBL" id="PDNB01000032">
    <property type="protein sequence ID" value="PGH14732.1"/>
    <property type="molecule type" value="Genomic_DNA"/>
</dbReference>
<proteinExistence type="inferred from homology"/>
<dbReference type="SUPFAM" id="SSF55874">
    <property type="entry name" value="ATPase domain of HSP90 chaperone/DNA topoisomerase II/histidine kinase"/>
    <property type="match status" value="1"/>
</dbReference>
<comment type="caution">
    <text evidence="5">The sequence shown here is derived from an EMBL/GenBank/DDBJ whole genome shotgun (WGS) entry which is preliminary data.</text>
</comment>
<keyword evidence="2" id="KW-0227">DNA damage</keyword>
<dbReference type="InterPro" id="IPR013507">
    <property type="entry name" value="DNA_mismatch_S5_2-like"/>
</dbReference>
<evidence type="ECO:0000313" key="6">
    <source>
        <dbReference type="Proteomes" id="UP000223968"/>
    </source>
</evidence>
<feature type="region of interest" description="Disordered" evidence="3">
    <location>
        <begin position="739"/>
        <end position="788"/>
    </location>
</feature>
<evidence type="ECO:0000256" key="1">
    <source>
        <dbReference type="ARBA" id="ARBA00006082"/>
    </source>
</evidence>
<dbReference type="AlphaFoldDB" id="A0A2B7Y1I9"/>
<dbReference type="InterPro" id="IPR036890">
    <property type="entry name" value="HATPase_C_sf"/>
</dbReference>
<dbReference type="InterPro" id="IPR020568">
    <property type="entry name" value="Ribosomal_Su5_D2-typ_SF"/>
</dbReference>
<dbReference type="Gene3D" id="3.30.230.10">
    <property type="match status" value="1"/>
</dbReference>
<feature type="region of interest" description="Disordered" evidence="3">
    <location>
        <begin position="373"/>
        <end position="400"/>
    </location>
</feature>
<dbReference type="OrthoDB" id="10263226at2759"/>
<keyword evidence="6" id="KW-1185">Reference proteome</keyword>
<evidence type="ECO:0000256" key="2">
    <source>
        <dbReference type="ARBA" id="ARBA00022763"/>
    </source>
</evidence>
<dbReference type="SUPFAM" id="SSF54211">
    <property type="entry name" value="Ribosomal protein S5 domain 2-like"/>
    <property type="match status" value="1"/>
</dbReference>
<dbReference type="InterPro" id="IPR002099">
    <property type="entry name" value="MutL/Mlh/PMS"/>
</dbReference>
<dbReference type="Gene3D" id="3.30.565.10">
    <property type="entry name" value="Histidine kinase-like ATPase, C-terminal domain"/>
    <property type="match status" value="1"/>
</dbReference>
<organism evidence="5 6">
    <name type="scientific">Helicocarpus griseus UAMH5409</name>
    <dbReference type="NCBI Taxonomy" id="1447875"/>
    <lineage>
        <taxon>Eukaryota</taxon>
        <taxon>Fungi</taxon>
        <taxon>Dikarya</taxon>
        <taxon>Ascomycota</taxon>
        <taxon>Pezizomycotina</taxon>
        <taxon>Eurotiomycetes</taxon>
        <taxon>Eurotiomycetidae</taxon>
        <taxon>Onygenales</taxon>
        <taxon>Ajellomycetaceae</taxon>
        <taxon>Helicocarpus</taxon>
    </lineage>
</organism>
<dbReference type="PROSITE" id="PS00058">
    <property type="entry name" value="DNA_MISMATCH_REPAIR_1"/>
    <property type="match status" value="1"/>
</dbReference>
<feature type="domain" description="DNA mismatch repair protein S5" evidence="4">
    <location>
        <begin position="218"/>
        <end position="355"/>
    </location>
</feature>
<evidence type="ECO:0000259" key="4">
    <source>
        <dbReference type="SMART" id="SM01340"/>
    </source>
</evidence>
<dbReference type="InterPro" id="IPR014721">
    <property type="entry name" value="Ribsml_uS5_D2-typ_fold_subgr"/>
</dbReference>
<gene>
    <name evidence="5" type="ORF">AJ79_02898</name>
</gene>
<dbReference type="GO" id="GO:0140664">
    <property type="term" value="F:ATP-dependent DNA damage sensor activity"/>
    <property type="evidence" value="ECO:0007669"/>
    <property type="project" value="InterPro"/>
</dbReference>
<dbReference type="PANTHER" id="PTHR10073">
    <property type="entry name" value="DNA MISMATCH REPAIR PROTEIN MLH, PMS, MUTL"/>
    <property type="match status" value="1"/>
</dbReference>
<dbReference type="SMART" id="SM01340">
    <property type="entry name" value="DNA_mis_repair"/>
    <property type="match status" value="1"/>
</dbReference>
<feature type="compositionally biased region" description="Polar residues" evidence="3">
    <location>
        <begin position="476"/>
        <end position="490"/>
    </location>
</feature>